<proteinExistence type="predicted"/>
<name>A0A0F7CN55_9ACTN</name>
<dbReference type="AlphaFoldDB" id="A0A0F7CN55"/>
<dbReference type="Proteomes" id="UP000034034">
    <property type="component" value="Chromosome"/>
</dbReference>
<dbReference type="HOGENOM" id="CLU_3141448_0_0_11"/>
<accession>A0A0F7CN55</accession>
<dbReference type="EMBL" id="CP009922">
    <property type="protein sequence ID" value="AKG42321.1"/>
    <property type="molecule type" value="Genomic_DNA"/>
</dbReference>
<keyword evidence="2" id="KW-1185">Reference proteome</keyword>
<gene>
    <name evidence="1" type="ORF">SXIM_09370</name>
</gene>
<evidence type="ECO:0000313" key="1">
    <source>
        <dbReference type="EMBL" id="AKG42321.1"/>
    </source>
</evidence>
<dbReference type="RefSeq" id="WP_375878629.1">
    <property type="nucleotide sequence ID" value="NZ_CBDRAA010000013.1"/>
</dbReference>
<protein>
    <submittedName>
        <fullName evidence="1">Uncharacterized protein</fullName>
    </submittedName>
</protein>
<organism evidence="1 2">
    <name type="scientific">Streptomyces xiamenensis</name>
    <dbReference type="NCBI Taxonomy" id="408015"/>
    <lineage>
        <taxon>Bacteria</taxon>
        <taxon>Bacillati</taxon>
        <taxon>Actinomycetota</taxon>
        <taxon>Actinomycetes</taxon>
        <taxon>Kitasatosporales</taxon>
        <taxon>Streptomycetaceae</taxon>
        <taxon>Streptomyces</taxon>
    </lineage>
</organism>
<dbReference type="KEGG" id="sxi:SXIM_09370"/>
<evidence type="ECO:0000313" key="2">
    <source>
        <dbReference type="Proteomes" id="UP000034034"/>
    </source>
</evidence>
<reference evidence="1" key="1">
    <citation type="submission" date="2019-08" db="EMBL/GenBank/DDBJ databases">
        <title>Complete genome sequence of a mangrove-derived Streptomyces xiamenensis.</title>
        <authorList>
            <person name="Xu J."/>
        </authorList>
    </citation>
    <scope>NUCLEOTIDE SEQUENCE</scope>
    <source>
        <strain evidence="1">318</strain>
    </source>
</reference>
<sequence length="49" mass="5805">MRHANWQKLRNEVMSRPGAGVAYEAARRRYEREEAAREALNTSPRREHP</sequence>